<dbReference type="AlphaFoldDB" id="A0A5D2ZSR1"/>
<dbReference type="GO" id="GO:0003843">
    <property type="term" value="F:1,3-beta-D-glucan synthase activity"/>
    <property type="evidence" value="ECO:0007669"/>
    <property type="project" value="TreeGrafter"/>
</dbReference>
<feature type="domain" description="1,3-beta-glucan synthase component FKS1-like" evidence="1">
    <location>
        <begin position="1"/>
        <end position="75"/>
    </location>
</feature>
<dbReference type="Proteomes" id="UP000323597">
    <property type="component" value="Chromosome A04"/>
</dbReference>
<evidence type="ECO:0000259" key="1">
    <source>
        <dbReference type="SMART" id="SM01205"/>
    </source>
</evidence>
<dbReference type="EMBL" id="CM017639">
    <property type="protein sequence ID" value="TYJ41119.1"/>
    <property type="molecule type" value="Genomic_DNA"/>
</dbReference>
<dbReference type="Pfam" id="PF14288">
    <property type="entry name" value="FKS1_dom1"/>
    <property type="match status" value="1"/>
</dbReference>
<protein>
    <recommendedName>
        <fullName evidence="1">1,3-beta-glucan synthase component FKS1-like domain-containing protein</fullName>
    </recommendedName>
</protein>
<name>A0A5D2ZSR1_GOSMU</name>
<dbReference type="GO" id="GO:0005886">
    <property type="term" value="C:plasma membrane"/>
    <property type="evidence" value="ECO:0007669"/>
    <property type="project" value="TreeGrafter"/>
</dbReference>
<evidence type="ECO:0000313" key="3">
    <source>
        <dbReference type="Proteomes" id="UP000323597"/>
    </source>
</evidence>
<dbReference type="InterPro" id="IPR026899">
    <property type="entry name" value="FKS1-like_dom1"/>
</dbReference>
<gene>
    <name evidence="2" type="ORF">E1A91_A04G187300v1</name>
</gene>
<proteinExistence type="predicted"/>
<dbReference type="SMART" id="SM01205">
    <property type="entry name" value="FKS1_dom1"/>
    <property type="match status" value="1"/>
</dbReference>
<dbReference type="PANTHER" id="PTHR12741">
    <property type="entry name" value="LYST-INTERACTING PROTEIN LIP5 DOPAMINE RESPONSIVE PROTEIN DRG-1"/>
    <property type="match status" value="1"/>
</dbReference>
<sequence>MADDVNQVFSGDKMIQNPDGSFLSNVIKPIYEILSKEAGKNKGGKASHSRWSNYDDLNECFWSGKCSLELRKQKEKMPLRAAHEAIYFSS</sequence>
<dbReference type="PANTHER" id="PTHR12741:SF51">
    <property type="entry name" value="1,3-BETA-GLUCAN SYNTHASE"/>
    <property type="match status" value="1"/>
</dbReference>
<keyword evidence="3" id="KW-1185">Reference proteome</keyword>
<evidence type="ECO:0000313" key="2">
    <source>
        <dbReference type="EMBL" id="TYJ41119.1"/>
    </source>
</evidence>
<reference evidence="2 3" key="1">
    <citation type="submission" date="2019-07" db="EMBL/GenBank/DDBJ databases">
        <title>WGS assembly of Gossypium mustelinum.</title>
        <authorList>
            <person name="Chen Z.J."/>
            <person name="Sreedasyam A."/>
            <person name="Ando A."/>
            <person name="Song Q."/>
            <person name="De L."/>
            <person name="Hulse-Kemp A."/>
            <person name="Ding M."/>
            <person name="Ye W."/>
            <person name="Kirkbride R."/>
            <person name="Jenkins J."/>
            <person name="Plott C."/>
            <person name="Lovell J."/>
            <person name="Lin Y.-M."/>
            <person name="Vaughn R."/>
            <person name="Liu B."/>
            <person name="Li W."/>
            <person name="Simpson S."/>
            <person name="Scheffler B."/>
            <person name="Saski C."/>
            <person name="Grover C."/>
            <person name="Hu G."/>
            <person name="Conover J."/>
            <person name="Carlson J."/>
            <person name="Shu S."/>
            <person name="Boston L."/>
            <person name="Williams M."/>
            <person name="Peterson D."/>
            <person name="Mcgee K."/>
            <person name="Jones D."/>
            <person name="Wendel J."/>
            <person name="Stelly D."/>
            <person name="Grimwood J."/>
            <person name="Schmutz J."/>
        </authorList>
    </citation>
    <scope>NUCLEOTIDE SEQUENCE [LARGE SCALE GENOMIC DNA]</scope>
    <source>
        <strain evidence="2">1408120.09</strain>
    </source>
</reference>
<accession>A0A5D2ZSR1</accession>
<organism evidence="2 3">
    <name type="scientific">Gossypium mustelinum</name>
    <name type="common">Cotton</name>
    <name type="synonym">Gossypium caicoense</name>
    <dbReference type="NCBI Taxonomy" id="34275"/>
    <lineage>
        <taxon>Eukaryota</taxon>
        <taxon>Viridiplantae</taxon>
        <taxon>Streptophyta</taxon>
        <taxon>Embryophyta</taxon>
        <taxon>Tracheophyta</taxon>
        <taxon>Spermatophyta</taxon>
        <taxon>Magnoliopsida</taxon>
        <taxon>eudicotyledons</taxon>
        <taxon>Gunneridae</taxon>
        <taxon>Pentapetalae</taxon>
        <taxon>rosids</taxon>
        <taxon>malvids</taxon>
        <taxon>Malvales</taxon>
        <taxon>Malvaceae</taxon>
        <taxon>Malvoideae</taxon>
        <taxon>Gossypium</taxon>
    </lineage>
</organism>